<organism evidence="2 3">
    <name type="scientific">Xylaria multiplex</name>
    <dbReference type="NCBI Taxonomy" id="323545"/>
    <lineage>
        <taxon>Eukaryota</taxon>
        <taxon>Fungi</taxon>
        <taxon>Dikarya</taxon>
        <taxon>Ascomycota</taxon>
        <taxon>Pezizomycotina</taxon>
        <taxon>Sordariomycetes</taxon>
        <taxon>Xylariomycetidae</taxon>
        <taxon>Xylariales</taxon>
        <taxon>Xylariaceae</taxon>
        <taxon>Xylaria</taxon>
    </lineage>
</organism>
<comment type="caution">
    <text evidence="2">The sequence shown here is derived from an EMBL/GenBank/DDBJ whole genome shotgun (WGS) entry which is preliminary data.</text>
</comment>
<sequence length="113" mass="11648">MPSFKSLILATAAAATTQAYSNNCAGSAFSPSLSDCQAALGNINTGTSYSDQSQFSSGNCYVIYATNGAGPQPVSGQTILDTANAILDQCSSRHGSYGTNNCESCHVTVNYRS</sequence>
<evidence type="ECO:0000256" key="1">
    <source>
        <dbReference type="SAM" id="SignalP"/>
    </source>
</evidence>
<dbReference type="InParanoid" id="A0A7C8N2B3"/>
<reference evidence="2 3" key="1">
    <citation type="submission" date="2019-12" db="EMBL/GenBank/DDBJ databases">
        <title>Draft genome sequence of the ascomycete Xylaria multiplex DSM 110363.</title>
        <authorList>
            <person name="Buettner E."/>
            <person name="Kellner H."/>
        </authorList>
    </citation>
    <scope>NUCLEOTIDE SEQUENCE [LARGE SCALE GENOMIC DNA]</scope>
    <source>
        <strain evidence="2 3">DSM 110363</strain>
    </source>
</reference>
<feature type="chain" id="PRO_5028855548" evidence="1">
    <location>
        <begin position="20"/>
        <end position="113"/>
    </location>
</feature>
<evidence type="ECO:0000313" key="2">
    <source>
        <dbReference type="EMBL" id="KAF2966576.1"/>
    </source>
</evidence>
<name>A0A7C8N2B3_9PEZI</name>
<dbReference type="AlphaFoldDB" id="A0A7C8N2B3"/>
<evidence type="ECO:0000313" key="3">
    <source>
        <dbReference type="Proteomes" id="UP000481858"/>
    </source>
</evidence>
<keyword evidence="3" id="KW-1185">Reference proteome</keyword>
<accession>A0A7C8N2B3</accession>
<keyword evidence="1" id="KW-0732">Signal</keyword>
<dbReference type="Proteomes" id="UP000481858">
    <property type="component" value="Unassembled WGS sequence"/>
</dbReference>
<gene>
    <name evidence="2" type="ORF">GQX73_g7030</name>
</gene>
<proteinExistence type="predicted"/>
<dbReference type="OrthoDB" id="3672617at2759"/>
<protein>
    <submittedName>
        <fullName evidence="2">Uncharacterized protein</fullName>
    </submittedName>
</protein>
<feature type="signal peptide" evidence="1">
    <location>
        <begin position="1"/>
        <end position="19"/>
    </location>
</feature>
<dbReference type="EMBL" id="WUBL01000086">
    <property type="protein sequence ID" value="KAF2966576.1"/>
    <property type="molecule type" value="Genomic_DNA"/>
</dbReference>